<dbReference type="RefSeq" id="WP_345882866.1">
    <property type="nucleotide sequence ID" value="NZ_JBDFRB010000001.1"/>
</dbReference>
<dbReference type="Proteomes" id="UP001422074">
    <property type="component" value="Unassembled WGS sequence"/>
</dbReference>
<evidence type="ECO:0000313" key="2">
    <source>
        <dbReference type="Proteomes" id="UP001422074"/>
    </source>
</evidence>
<comment type="caution">
    <text evidence="1">The sequence shown here is derived from an EMBL/GenBank/DDBJ whole genome shotgun (WGS) entry which is preliminary data.</text>
</comment>
<accession>A0ABU9WW27</accession>
<reference evidence="1 2" key="1">
    <citation type="submission" date="2024-05" db="EMBL/GenBank/DDBJ databases">
        <title>Sinomonas sp. nov., isolated from a waste landfill.</title>
        <authorList>
            <person name="Zhao Y."/>
        </authorList>
    </citation>
    <scope>NUCLEOTIDE SEQUENCE [LARGE SCALE GENOMIC DNA]</scope>
    <source>
        <strain evidence="1 2">CCTCC AB2014300</strain>
    </source>
</reference>
<name>A0ABU9WW27_9MICC</name>
<gene>
    <name evidence="1" type="ORF">ABCQ75_02315</name>
</gene>
<protein>
    <recommendedName>
        <fullName evidence="3">DUF3854 domain-containing protein</fullName>
    </recommendedName>
</protein>
<proteinExistence type="predicted"/>
<evidence type="ECO:0008006" key="3">
    <source>
        <dbReference type="Google" id="ProtNLM"/>
    </source>
</evidence>
<dbReference type="EMBL" id="JBDFRB010000001">
    <property type="protein sequence ID" value="MEN2743373.1"/>
    <property type="molecule type" value="Genomic_DNA"/>
</dbReference>
<sequence length="946" mass="102491">MTTEPTSTAPTLEQDVADLQAMFAEHGLSTTTYFADEDLEVLEARGITQDMATAAGVRSILVREHLPEDLQWAWDRHGRGMLFSHRLLDGTVWHQYRPAHPKPHPETGELQKYIFQPGCQTGPFVQERRAHLAQQATRVMIVEGTVQNIAANEATPEGILVVGLAGCYGSVQNGVPDLAAFQDLIAPDAEVYICLDADMRTNPSVWDAANLLAGNLRMIPGAQVRFCRIPAGAKAGLDDWLARSRPEHRGDMIEGLLKEATAKPGARPKKRREAAEHSALDPVIDREACQIVMPEVRNAAGELIAARRVLLDAAIEIHRSRAIGNELDPEAAVQLEYDFLVHLRLGGARRTYEVNNIRPRDFRVRHILDSIDDGTGVNIHAYDRDEEDILRAIRTGSEQLIQVVQAHSGWYLSAADGDAVRYLDARGSTWAKADPDGSVRSGRDEGEHLARVSEVTGERQAFLDIRDLTDEQLAEACRAVTGVTAQATDSRAYTIAMATAAASVTGATPFGLPGVYGAYGAGKSWVMTLAMACFGPDMAHGDFEGTTGAIRAAGMGVHNALCAYDDVRDRGEEGKAAVEQTSGVIGLARRSIAQRPGSYSRRRLNKDDYTKVDRSDPSMPWFIITAETPALPGSRASSSLDRMILAEYPAEALGDEAFQLSAEAKTDGRYHRWGSLLVTRLAERYARGVDVYGTPLPSGAKGLPALFEAADRYRKAAGDELREGELAAETQRASDVAGTILYGIRVAASVLAEYLTAAEVEAWVARSRADLVAVSQAWNRRNRAEAVAVAERGPILELKDALASGRYILAERDGKALRRPEGASPSAEVIGWTWNGYIGLIPSIAPRATQSYKSRERLIAMLGDAIARDSRTGKAVRNTSYNHVGILIPQDVWDQGGLEAPEGDTVEEAILDAAPSQADPAPRAATAGTASLVDAVWEGTVTREAY</sequence>
<organism evidence="1 2">
    <name type="scientific">Sinomonas halotolerans</name>
    <dbReference type="NCBI Taxonomy" id="1644133"/>
    <lineage>
        <taxon>Bacteria</taxon>
        <taxon>Bacillati</taxon>
        <taxon>Actinomycetota</taxon>
        <taxon>Actinomycetes</taxon>
        <taxon>Micrococcales</taxon>
        <taxon>Micrococcaceae</taxon>
        <taxon>Sinomonas</taxon>
    </lineage>
</organism>
<evidence type="ECO:0000313" key="1">
    <source>
        <dbReference type="EMBL" id="MEN2743373.1"/>
    </source>
</evidence>
<keyword evidence="2" id="KW-1185">Reference proteome</keyword>